<name>A0A7J6VAK5_THATH</name>
<dbReference type="AlphaFoldDB" id="A0A7J6VAK5"/>
<accession>A0A7J6VAK5</accession>
<proteinExistence type="predicted"/>
<dbReference type="Proteomes" id="UP000554482">
    <property type="component" value="Unassembled WGS sequence"/>
</dbReference>
<evidence type="ECO:0000313" key="2">
    <source>
        <dbReference type="Proteomes" id="UP000554482"/>
    </source>
</evidence>
<keyword evidence="2" id="KW-1185">Reference proteome</keyword>
<comment type="caution">
    <text evidence="1">The sequence shown here is derived from an EMBL/GenBank/DDBJ whole genome shotgun (WGS) entry which is preliminary data.</text>
</comment>
<reference evidence="1 2" key="1">
    <citation type="submission" date="2020-06" db="EMBL/GenBank/DDBJ databases">
        <title>Transcriptomic and genomic resources for Thalictrum thalictroides and T. hernandezii: Facilitating candidate gene discovery in an emerging model plant lineage.</title>
        <authorList>
            <person name="Arias T."/>
            <person name="Riano-Pachon D.M."/>
            <person name="Di Stilio V.S."/>
        </authorList>
    </citation>
    <scope>NUCLEOTIDE SEQUENCE [LARGE SCALE GENOMIC DNA]</scope>
    <source>
        <strain evidence="2">cv. WT478/WT964</strain>
        <tissue evidence="1">Leaves</tissue>
    </source>
</reference>
<protein>
    <submittedName>
        <fullName evidence="1">Uncharacterized protein</fullName>
    </submittedName>
</protein>
<feature type="non-terminal residue" evidence="1">
    <location>
        <position position="1"/>
    </location>
</feature>
<gene>
    <name evidence="1" type="ORF">FRX31_028772</name>
</gene>
<evidence type="ECO:0000313" key="1">
    <source>
        <dbReference type="EMBL" id="KAF5181641.1"/>
    </source>
</evidence>
<organism evidence="1 2">
    <name type="scientific">Thalictrum thalictroides</name>
    <name type="common">Rue-anemone</name>
    <name type="synonym">Anemone thalictroides</name>
    <dbReference type="NCBI Taxonomy" id="46969"/>
    <lineage>
        <taxon>Eukaryota</taxon>
        <taxon>Viridiplantae</taxon>
        <taxon>Streptophyta</taxon>
        <taxon>Embryophyta</taxon>
        <taxon>Tracheophyta</taxon>
        <taxon>Spermatophyta</taxon>
        <taxon>Magnoliopsida</taxon>
        <taxon>Ranunculales</taxon>
        <taxon>Ranunculaceae</taxon>
        <taxon>Thalictroideae</taxon>
        <taxon>Thalictrum</taxon>
    </lineage>
</organism>
<dbReference type="EMBL" id="JABWDY010035930">
    <property type="protein sequence ID" value="KAF5181641.1"/>
    <property type="molecule type" value="Genomic_DNA"/>
</dbReference>
<sequence length="63" mass="7215">TKQILRCSSDVLPHVLYVEVFFFGKIHTMPTSITFLWINNCGRLQLTCTRRGFCSSGQTVLYS</sequence>